<evidence type="ECO:0000313" key="16">
    <source>
        <dbReference type="Proteomes" id="UP001168098"/>
    </source>
</evidence>
<proteinExistence type="predicted"/>
<evidence type="ECO:0000256" key="7">
    <source>
        <dbReference type="ARBA" id="ARBA00022853"/>
    </source>
</evidence>
<evidence type="ECO:0000256" key="11">
    <source>
        <dbReference type="ARBA" id="ARBA00033378"/>
    </source>
</evidence>
<evidence type="ECO:0000313" key="15">
    <source>
        <dbReference type="EMBL" id="KAJ9669901.1"/>
    </source>
</evidence>
<dbReference type="PANTHER" id="PTHR13453:SF1">
    <property type="entry name" value="KAT8 REGULATORY NSL COMPLEX SUBUNIT 2"/>
    <property type="match status" value="1"/>
</dbReference>
<evidence type="ECO:0000256" key="10">
    <source>
        <dbReference type="ARBA" id="ARBA00032947"/>
    </source>
</evidence>
<evidence type="ECO:0000256" key="4">
    <source>
        <dbReference type="ARBA" id="ARBA00022499"/>
    </source>
</evidence>
<dbReference type="Proteomes" id="UP001168098">
    <property type="component" value="Unassembled WGS sequence"/>
</dbReference>
<evidence type="ECO:0000256" key="12">
    <source>
        <dbReference type="ARBA" id="ARBA00093359"/>
    </source>
</evidence>
<keyword evidence="9" id="KW-0539">Nucleus</keyword>
<dbReference type="AlphaFoldDB" id="A0AA38YGA1"/>
<keyword evidence="4" id="KW-1017">Isopeptide bond</keyword>
<protein>
    <recommendedName>
        <fullName evidence="3">KAT8 regulatory NSL complex subunit 2</fullName>
    </recommendedName>
    <alternativeName>
        <fullName evidence="11">NSL complex protein NSL2</fullName>
    </alternativeName>
    <alternativeName>
        <fullName evidence="10">Non-specific lethal 2 homolog</fullName>
    </alternativeName>
</protein>
<comment type="subunit">
    <text evidence="13">Component of the NSL complex at least composed of KAT8/MOF, KANSL1, KANSL2, KANSL3, MCRS1, PHF20, OGT1/OGT, WDR5 and HCFC1.</text>
</comment>
<dbReference type="GO" id="GO:0006325">
    <property type="term" value="P:chromatin organization"/>
    <property type="evidence" value="ECO:0007669"/>
    <property type="project" value="UniProtKB-KW"/>
</dbReference>
<gene>
    <name evidence="15" type="ORF">PVL29_026460</name>
</gene>
<dbReference type="GO" id="GO:0005739">
    <property type="term" value="C:mitochondrion"/>
    <property type="evidence" value="ECO:0007669"/>
    <property type="project" value="UniProtKB-SubCell"/>
</dbReference>
<keyword evidence="8" id="KW-0496">Mitochondrion</keyword>
<accession>A0AA38YGA1</accession>
<dbReference type="EMBL" id="JARBHA010000020">
    <property type="protein sequence ID" value="KAJ9669901.1"/>
    <property type="molecule type" value="Genomic_DNA"/>
</dbReference>
<keyword evidence="5" id="KW-0597">Phosphoprotein</keyword>
<evidence type="ECO:0000256" key="8">
    <source>
        <dbReference type="ARBA" id="ARBA00023128"/>
    </source>
</evidence>
<comment type="subcellular location">
    <subcellularLocation>
        <location evidence="2">Mitochondrion</location>
    </subcellularLocation>
    <subcellularLocation>
        <location evidence="1">Nucleus</location>
    </subcellularLocation>
</comment>
<comment type="function">
    <text evidence="12">Non-catalytic component of the NSL histone acetyltransferase complex, a multiprotein complex that mediates histone H4 acetylation at 'Lys-5'- and 'Lys-8' (H4K5ac and H4K8ac) at transcription start sites and promotes transcription initiation. Required for NSL complex stability and for transcription of intraciliary transport genes in both ciliated and non-ciliated cells by regulating histone H4 acetylation at 'Lys-5'- and 'Lys-12' (H4K5ac and H4K12ac). This is necessary for cilium assembly in ciliated cells and for organization of the microtubule cytoskeleton in non-ciliated cells. Required within the NSL complex to maintain nuclear architecture stability by promoting KAT8-mediated acetylation of lamin LMNA.</text>
</comment>
<dbReference type="Pfam" id="PF13891">
    <property type="entry name" value="zf-C3HC3H_KANSL2"/>
    <property type="match status" value="1"/>
</dbReference>
<dbReference type="GO" id="GO:0005634">
    <property type="term" value="C:nucleus"/>
    <property type="evidence" value="ECO:0007669"/>
    <property type="project" value="UniProtKB-SubCell"/>
</dbReference>
<keyword evidence="16" id="KW-1185">Reference proteome</keyword>
<dbReference type="InterPro" id="IPR025927">
    <property type="entry name" value="Znf_KANL2-like"/>
</dbReference>
<keyword evidence="6" id="KW-0832">Ubl conjugation</keyword>
<keyword evidence="7" id="KW-0156">Chromatin regulator</keyword>
<comment type="caution">
    <text evidence="15">The sequence shown here is derived from an EMBL/GenBank/DDBJ whole genome shotgun (WGS) entry which is preliminary data.</text>
</comment>
<evidence type="ECO:0000256" key="3">
    <source>
        <dbReference type="ARBA" id="ARBA00015508"/>
    </source>
</evidence>
<dbReference type="PANTHER" id="PTHR13453">
    <property type="entry name" value="KAT8 REGULATORY NSL COMPLEX SUBUNIT 2"/>
    <property type="match status" value="1"/>
</dbReference>
<name>A0AA38YGA1_VITRO</name>
<evidence type="ECO:0000256" key="13">
    <source>
        <dbReference type="ARBA" id="ARBA00093543"/>
    </source>
</evidence>
<evidence type="ECO:0000256" key="9">
    <source>
        <dbReference type="ARBA" id="ARBA00023242"/>
    </source>
</evidence>
<feature type="domain" description="KANL2-like probable zinc-finger" evidence="14">
    <location>
        <begin position="116"/>
        <end position="179"/>
    </location>
</feature>
<evidence type="ECO:0000259" key="14">
    <source>
        <dbReference type="Pfam" id="PF13891"/>
    </source>
</evidence>
<sequence length="241" mass="26748">MPESNATPSTAADVSDAPADAVLLSSRYLTRQEVIRRRSRRVKQLSKCYRAHYWSLMQELKIRYREYYWKYGRSAFQEDEKREGEGVEGTGENLNGHGKLGLGLGIGESGFDVKRCAVSGCKSKAMALTRFCHPHILSDSKQKLYKGCSFVIKSVQAGPVLCGKPILRSTVPSLCPIHFQKAERQVNNALKKAGLNAASSSKLAPKFHVIVAEYARQIQTKRRAAQRASVNKVGIKEETGC</sequence>
<evidence type="ECO:0000256" key="2">
    <source>
        <dbReference type="ARBA" id="ARBA00004173"/>
    </source>
</evidence>
<dbReference type="GO" id="GO:0044545">
    <property type="term" value="C:NSL complex"/>
    <property type="evidence" value="ECO:0007669"/>
    <property type="project" value="TreeGrafter"/>
</dbReference>
<reference evidence="15 16" key="1">
    <citation type="journal article" date="2023" name="BMC Biotechnol.">
        <title>Vitis rotundifolia cv Carlos genome sequencing.</title>
        <authorList>
            <person name="Huff M."/>
            <person name="Hulse-Kemp A."/>
            <person name="Scheffler B."/>
            <person name="Youngblood R."/>
            <person name="Simpson S."/>
            <person name="Babiker E."/>
            <person name="Staton M."/>
        </authorList>
    </citation>
    <scope>NUCLEOTIDE SEQUENCE [LARGE SCALE GENOMIC DNA]</scope>
    <source>
        <tissue evidence="15">Leaf</tissue>
    </source>
</reference>
<evidence type="ECO:0000256" key="6">
    <source>
        <dbReference type="ARBA" id="ARBA00022843"/>
    </source>
</evidence>
<organism evidence="15 16">
    <name type="scientific">Vitis rotundifolia</name>
    <name type="common">Muscadine grape</name>
    <dbReference type="NCBI Taxonomy" id="103349"/>
    <lineage>
        <taxon>Eukaryota</taxon>
        <taxon>Viridiplantae</taxon>
        <taxon>Streptophyta</taxon>
        <taxon>Embryophyta</taxon>
        <taxon>Tracheophyta</taxon>
        <taxon>Spermatophyta</taxon>
        <taxon>Magnoliopsida</taxon>
        <taxon>eudicotyledons</taxon>
        <taxon>Gunneridae</taxon>
        <taxon>Pentapetalae</taxon>
        <taxon>rosids</taxon>
        <taxon>Vitales</taxon>
        <taxon>Vitaceae</taxon>
        <taxon>Viteae</taxon>
        <taxon>Vitis</taxon>
    </lineage>
</organism>
<dbReference type="InterPro" id="IPR026316">
    <property type="entry name" value="NSL2"/>
</dbReference>
<evidence type="ECO:0000256" key="1">
    <source>
        <dbReference type="ARBA" id="ARBA00004123"/>
    </source>
</evidence>
<evidence type="ECO:0000256" key="5">
    <source>
        <dbReference type="ARBA" id="ARBA00022553"/>
    </source>
</evidence>